<evidence type="ECO:0000256" key="2">
    <source>
        <dbReference type="ARBA" id="ARBA00040070"/>
    </source>
</evidence>
<dbReference type="GO" id="GO:0005525">
    <property type="term" value="F:GTP binding"/>
    <property type="evidence" value="ECO:0007669"/>
    <property type="project" value="TreeGrafter"/>
</dbReference>
<feature type="domain" description="Ribosome biogenesis protein BMS1/TSR1 C-terminal" evidence="3">
    <location>
        <begin position="9"/>
        <end position="221"/>
    </location>
</feature>
<accession>A0A1B0B5G7</accession>
<proteinExistence type="predicted"/>
<reference evidence="4" key="2">
    <citation type="submission" date="2020-05" db="UniProtKB">
        <authorList>
            <consortium name="EnsemblMetazoa"/>
        </authorList>
    </citation>
    <scope>IDENTIFICATION</scope>
    <source>
        <strain evidence="4">IAEA</strain>
    </source>
</reference>
<dbReference type="GO" id="GO:0030688">
    <property type="term" value="C:preribosome, small subunit precursor"/>
    <property type="evidence" value="ECO:0007669"/>
    <property type="project" value="TreeGrafter"/>
</dbReference>
<sequence>MIDLSLQQYIETKNELKTNFRKYKVPRTWTHRIEWFRINNNYEYCKHYLDIRQKSLEYIVMNYCDEVYVQVKCALANSPHIIFVYGLLQRENKMSVMNVVLKRTPDSEVRIESKERLIMQCGYRRFIVNPIFSQHTNGNKHKFERYFRPHTTICATVYAPIQFPPAPILAFKINLDSTLALVARGCLLSCNPNRIILKRVALSEVRMRINRKSAIIRYLFLANST</sequence>
<name>A0A1B0B5G7_9MUSC</name>
<dbReference type="EnsemblMetazoa" id="GPPI019502-RA">
    <property type="protein sequence ID" value="GPPI019502-PA"/>
    <property type="gene ID" value="GPPI019502"/>
</dbReference>
<evidence type="ECO:0000313" key="4">
    <source>
        <dbReference type="EnsemblMetazoa" id="GPPI019502-PA"/>
    </source>
</evidence>
<dbReference type="Proteomes" id="UP000092460">
    <property type="component" value="Unassembled WGS sequence"/>
</dbReference>
<dbReference type="AlphaFoldDB" id="A0A1B0B5G7"/>
<evidence type="ECO:0000313" key="5">
    <source>
        <dbReference type="Proteomes" id="UP000092460"/>
    </source>
</evidence>
<dbReference type="PANTHER" id="PTHR12858">
    <property type="entry name" value="RIBOSOME BIOGENESIS PROTEIN"/>
    <property type="match status" value="1"/>
</dbReference>
<evidence type="ECO:0000259" key="3">
    <source>
        <dbReference type="SMART" id="SM01362"/>
    </source>
</evidence>
<keyword evidence="5" id="KW-1185">Reference proteome</keyword>
<dbReference type="STRING" id="67801.A0A1B0B5G7"/>
<dbReference type="InterPro" id="IPR007034">
    <property type="entry name" value="BMS1_TSR1_C"/>
</dbReference>
<evidence type="ECO:0000256" key="1">
    <source>
        <dbReference type="ARBA" id="ARBA00037087"/>
    </source>
</evidence>
<dbReference type="Pfam" id="PF04950">
    <property type="entry name" value="RIBIOP_C"/>
    <property type="match status" value="1"/>
</dbReference>
<reference evidence="5" key="1">
    <citation type="submission" date="2015-01" db="EMBL/GenBank/DDBJ databases">
        <authorList>
            <person name="Aksoy S."/>
            <person name="Warren W."/>
            <person name="Wilson R.K."/>
        </authorList>
    </citation>
    <scope>NUCLEOTIDE SEQUENCE [LARGE SCALE GENOMIC DNA]</scope>
    <source>
        <strain evidence="5">IAEA</strain>
    </source>
</reference>
<dbReference type="VEuPathDB" id="VectorBase:GPPI019502"/>
<dbReference type="GO" id="GO:0000462">
    <property type="term" value="P:maturation of SSU-rRNA from tricistronic rRNA transcript (SSU-rRNA, 5.8S rRNA, LSU-rRNA)"/>
    <property type="evidence" value="ECO:0007669"/>
    <property type="project" value="TreeGrafter"/>
</dbReference>
<dbReference type="PANTHER" id="PTHR12858:SF1">
    <property type="entry name" value="PRE-RRNA-PROCESSING PROTEIN TSR1 HOMOLOG"/>
    <property type="match status" value="1"/>
</dbReference>
<dbReference type="SMART" id="SM01362">
    <property type="entry name" value="DUF663"/>
    <property type="match status" value="1"/>
</dbReference>
<dbReference type="GO" id="GO:0000479">
    <property type="term" value="P:endonucleolytic cleavage of tricistronic rRNA transcript (SSU-rRNA, 5.8S rRNA, LSU-rRNA)"/>
    <property type="evidence" value="ECO:0007669"/>
    <property type="project" value="TreeGrafter"/>
</dbReference>
<dbReference type="EMBL" id="JXJN01008702">
    <property type="status" value="NOT_ANNOTATED_CDS"/>
    <property type="molecule type" value="Genomic_DNA"/>
</dbReference>
<dbReference type="GO" id="GO:0034511">
    <property type="term" value="F:U3 snoRNA binding"/>
    <property type="evidence" value="ECO:0007669"/>
    <property type="project" value="TreeGrafter"/>
</dbReference>
<dbReference type="GO" id="GO:0003924">
    <property type="term" value="F:GTPase activity"/>
    <property type="evidence" value="ECO:0007669"/>
    <property type="project" value="TreeGrafter"/>
</dbReference>
<comment type="function">
    <text evidence="1">Required during maturation of the 40S ribosomal subunit in the nucleolus.</text>
</comment>
<dbReference type="EMBL" id="JXJN01008701">
    <property type="status" value="NOT_ANNOTATED_CDS"/>
    <property type="molecule type" value="Genomic_DNA"/>
</dbReference>
<organism evidence="4 5">
    <name type="scientific">Glossina palpalis gambiensis</name>
    <dbReference type="NCBI Taxonomy" id="67801"/>
    <lineage>
        <taxon>Eukaryota</taxon>
        <taxon>Metazoa</taxon>
        <taxon>Ecdysozoa</taxon>
        <taxon>Arthropoda</taxon>
        <taxon>Hexapoda</taxon>
        <taxon>Insecta</taxon>
        <taxon>Pterygota</taxon>
        <taxon>Neoptera</taxon>
        <taxon>Endopterygota</taxon>
        <taxon>Diptera</taxon>
        <taxon>Brachycera</taxon>
        <taxon>Muscomorpha</taxon>
        <taxon>Hippoboscoidea</taxon>
        <taxon>Glossinidae</taxon>
        <taxon>Glossina</taxon>
    </lineage>
</organism>
<dbReference type="InterPro" id="IPR039761">
    <property type="entry name" value="Bms1/Tsr1"/>
</dbReference>
<protein>
    <recommendedName>
        <fullName evidence="2">Pre-rRNA-processing protein TSR1 homolog</fullName>
    </recommendedName>
</protein>